<evidence type="ECO:0000256" key="3">
    <source>
        <dbReference type="ARBA" id="ARBA00022771"/>
    </source>
</evidence>
<dbReference type="Pfam" id="PF00105">
    <property type="entry name" value="zf-C4"/>
    <property type="match status" value="1"/>
</dbReference>
<comment type="subcellular location">
    <subcellularLocation>
        <location evidence="1 13">Nucleus</location>
    </subcellularLocation>
</comment>
<dbReference type="Gene3D" id="3.30.50.10">
    <property type="entry name" value="Erythroid Transcription Factor GATA-1, subunit A"/>
    <property type="match status" value="1"/>
</dbReference>
<keyword evidence="6 13" id="KW-0238">DNA-binding</keyword>
<organism evidence="17 18">
    <name type="scientific">Vespula vulgaris</name>
    <name type="common">Yellow jacket</name>
    <name type="synonym">Wasp</name>
    <dbReference type="NCBI Taxonomy" id="7454"/>
    <lineage>
        <taxon>Eukaryota</taxon>
        <taxon>Metazoa</taxon>
        <taxon>Ecdysozoa</taxon>
        <taxon>Arthropoda</taxon>
        <taxon>Hexapoda</taxon>
        <taxon>Insecta</taxon>
        <taxon>Pterygota</taxon>
        <taxon>Neoptera</taxon>
        <taxon>Endopterygota</taxon>
        <taxon>Hymenoptera</taxon>
        <taxon>Apocrita</taxon>
        <taxon>Aculeata</taxon>
        <taxon>Vespoidea</taxon>
        <taxon>Vespidae</taxon>
        <taxon>Vespinae</taxon>
        <taxon>Vespula</taxon>
    </lineage>
</organism>
<protein>
    <recommendedName>
        <fullName evidence="11">Probable nuclear hormone receptor HR3</fullName>
    </recommendedName>
    <alternativeName>
        <fullName evidence="12">Nuclear receptor subfamily 1 group F member 4</fullName>
    </alternativeName>
</protein>
<comment type="similarity">
    <text evidence="13">Belongs to the nuclear hormone receptor family.</text>
</comment>
<dbReference type="EMBL" id="JACSEA010000017">
    <property type="protein sequence ID" value="KAF7383375.1"/>
    <property type="molecule type" value="Genomic_DNA"/>
</dbReference>
<dbReference type="SMART" id="SM00399">
    <property type="entry name" value="ZnF_C4"/>
    <property type="match status" value="1"/>
</dbReference>
<dbReference type="Gene3D" id="1.10.565.10">
    <property type="entry name" value="Retinoid X Receptor"/>
    <property type="match status" value="1"/>
</dbReference>
<keyword evidence="7 13" id="KW-0804">Transcription</keyword>
<dbReference type="FunFam" id="3.30.50.10:FF:000003">
    <property type="entry name" value="Nuclear orphan receptor ROR-beta"/>
    <property type="match status" value="1"/>
</dbReference>
<dbReference type="InterPro" id="IPR035500">
    <property type="entry name" value="NHR-like_dom_sf"/>
</dbReference>
<feature type="domain" description="NR LBD" evidence="16">
    <location>
        <begin position="454"/>
        <end position="699"/>
    </location>
</feature>
<dbReference type="Pfam" id="PF00104">
    <property type="entry name" value="Hormone_recep"/>
    <property type="match status" value="1"/>
</dbReference>
<keyword evidence="9 13" id="KW-0539">Nucleus</keyword>
<evidence type="ECO:0000256" key="13">
    <source>
        <dbReference type="RuleBase" id="RU004334"/>
    </source>
</evidence>
<dbReference type="Proteomes" id="UP000614350">
    <property type="component" value="Unassembled WGS sequence"/>
</dbReference>
<evidence type="ECO:0000259" key="15">
    <source>
        <dbReference type="PROSITE" id="PS51030"/>
    </source>
</evidence>
<evidence type="ECO:0000313" key="17">
    <source>
        <dbReference type="EMBL" id="KAF7383375.1"/>
    </source>
</evidence>
<dbReference type="SMART" id="SM00430">
    <property type="entry name" value="HOLI"/>
    <property type="match status" value="1"/>
</dbReference>
<evidence type="ECO:0000256" key="11">
    <source>
        <dbReference type="ARBA" id="ARBA00072676"/>
    </source>
</evidence>
<feature type="region of interest" description="Disordered" evidence="14">
    <location>
        <begin position="1"/>
        <end position="46"/>
    </location>
</feature>
<feature type="compositionally biased region" description="Polar residues" evidence="14">
    <location>
        <begin position="188"/>
        <end position="202"/>
    </location>
</feature>
<dbReference type="PROSITE" id="PS51843">
    <property type="entry name" value="NR_LBD"/>
    <property type="match status" value="1"/>
</dbReference>
<dbReference type="GO" id="GO:0005634">
    <property type="term" value="C:nucleus"/>
    <property type="evidence" value="ECO:0007669"/>
    <property type="project" value="UniProtKB-SubCell"/>
</dbReference>
<dbReference type="InterPro" id="IPR001628">
    <property type="entry name" value="Znf_hrmn_rcpt"/>
</dbReference>
<proteinExistence type="inferred from homology"/>
<evidence type="ECO:0000256" key="9">
    <source>
        <dbReference type="ARBA" id="ARBA00023242"/>
    </source>
</evidence>
<feature type="region of interest" description="Disordered" evidence="14">
    <location>
        <begin position="343"/>
        <end position="365"/>
    </location>
</feature>
<dbReference type="PRINTS" id="PR00047">
    <property type="entry name" value="STROIDFINGER"/>
</dbReference>
<sequence length="701" mass="77390">MEGSLSVFGGSTWGADSTSPQPREDSRQRTGPTQPTSPANNTADDRKLHVNSIRGIRFAMTIDGSRSFRSISLLFFLISAQIEIIPCKVCGDKSSGVHYGVITCEGCKGFFRRSQSSVVNYQCPRNKNCVVDRVNRNRCQYCRLQKCLRLGMSRDAVKFGRMSKKQREKVEDEVRFHRAQMRAASETAPDSSVFEHQTPSSSDQHHPYNGGSVPIFSSKDRSVTELSAVYLERRNKRKRLDLSSSHRLNLFAMDRYPYGGSEYASPGPGTGGSGYYNHQAMTNYELSADYVDSTTAYDPRPTQTQVADTVAPDTPSAVTATGVLPSVVTTGFVLARVISGMRERKRCDDDDDEKEKEKREAISSALPGHPCRVLVKAGGLKPGGGGGGSLSGGGIVAVKQETTVELASLGHGSYTMVDSTTFLSGQQQRVSNPSEDDEVPSLPSMSHARYPAQISELLSKTIADAHARTCLVSTEQIQESFRKPHDLSRLLYYKNMAHEQLWLECAQKLTTVIQQIIEFAKMVPGFMKLSQDDQIVLLKAGSFELAVLRMSRYLDLQQNCVLYGDTMLPQDAFYTTDTAEMKLVSCVFELARSVAELKLTETELALYSAAVLLSPDRPGLKGLAEITRLSQAVIRALRSELDRNHVSPIKGDVTVCDAILAKIPQLREISLLHMDALAKFKRSQPHLEFPALHKELFSVDS</sequence>
<keyword evidence="8 13" id="KW-0675">Receptor</keyword>
<comment type="caution">
    <text evidence="17">The sequence shown here is derived from an EMBL/GenBank/DDBJ whole genome shotgun (WGS) entry which is preliminary data.</text>
</comment>
<keyword evidence="18" id="KW-1185">Reference proteome</keyword>
<reference evidence="17" key="1">
    <citation type="journal article" date="2020" name="G3 (Bethesda)">
        <title>High-Quality Assemblies for Three Invasive Social Wasps from the &lt;i&gt;Vespula&lt;/i&gt; Genus.</title>
        <authorList>
            <person name="Harrop T.W.R."/>
            <person name="Guhlin J."/>
            <person name="McLaughlin G.M."/>
            <person name="Permina E."/>
            <person name="Stockwell P."/>
            <person name="Gilligan J."/>
            <person name="Le Lec M.F."/>
            <person name="Gruber M.A.M."/>
            <person name="Quinn O."/>
            <person name="Lovegrove M."/>
            <person name="Duncan E.J."/>
            <person name="Remnant E.J."/>
            <person name="Van Eeckhoven J."/>
            <person name="Graham B."/>
            <person name="Knapp R.A."/>
            <person name="Langford K.W."/>
            <person name="Kronenberg Z."/>
            <person name="Press M.O."/>
            <person name="Eacker S.M."/>
            <person name="Wilson-Rankin E.E."/>
            <person name="Purcell J."/>
            <person name="Lester P.J."/>
            <person name="Dearden P.K."/>
        </authorList>
    </citation>
    <scope>NUCLEOTIDE SEQUENCE</scope>
    <source>
        <strain evidence="17">Marl-1</strain>
    </source>
</reference>
<dbReference type="InterPro" id="IPR001723">
    <property type="entry name" value="Nuclear_hrmn_rcpt"/>
</dbReference>
<dbReference type="InterPro" id="IPR044101">
    <property type="entry name" value="NR_DBD_ROR"/>
</dbReference>
<accession>A0A834MSZ8</accession>
<evidence type="ECO:0000256" key="1">
    <source>
        <dbReference type="ARBA" id="ARBA00004123"/>
    </source>
</evidence>
<dbReference type="SUPFAM" id="SSF48508">
    <property type="entry name" value="Nuclear receptor ligand-binding domain"/>
    <property type="match status" value="1"/>
</dbReference>
<dbReference type="GO" id="GO:0008270">
    <property type="term" value="F:zinc ion binding"/>
    <property type="evidence" value="ECO:0007669"/>
    <property type="project" value="UniProtKB-KW"/>
</dbReference>
<name>A0A834MSZ8_VESVU</name>
<evidence type="ECO:0000256" key="14">
    <source>
        <dbReference type="SAM" id="MobiDB-lite"/>
    </source>
</evidence>
<evidence type="ECO:0000256" key="6">
    <source>
        <dbReference type="ARBA" id="ARBA00023125"/>
    </source>
</evidence>
<keyword evidence="4 13" id="KW-0862">Zinc</keyword>
<keyword evidence="3 13" id="KW-0863">Zinc-finger</keyword>
<evidence type="ECO:0000256" key="8">
    <source>
        <dbReference type="ARBA" id="ARBA00023170"/>
    </source>
</evidence>
<dbReference type="InterPro" id="IPR000536">
    <property type="entry name" value="Nucl_hrmn_rcpt_lig-bd"/>
</dbReference>
<dbReference type="GO" id="GO:0000978">
    <property type="term" value="F:RNA polymerase II cis-regulatory region sequence-specific DNA binding"/>
    <property type="evidence" value="ECO:0007669"/>
    <property type="project" value="TreeGrafter"/>
</dbReference>
<dbReference type="PANTHER" id="PTHR45805:SF2">
    <property type="entry name" value="NUCLEAR HORMONE RECEPTOR HR3-RELATED"/>
    <property type="match status" value="1"/>
</dbReference>
<feature type="domain" description="Nuclear receptor" evidence="15">
    <location>
        <begin position="84"/>
        <end position="159"/>
    </location>
</feature>
<evidence type="ECO:0000256" key="10">
    <source>
        <dbReference type="ARBA" id="ARBA00055215"/>
    </source>
</evidence>
<feature type="compositionally biased region" description="Polar residues" evidence="14">
    <location>
        <begin position="29"/>
        <end position="42"/>
    </location>
</feature>
<dbReference type="AlphaFoldDB" id="A0A834MSZ8"/>
<evidence type="ECO:0000313" key="18">
    <source>
        <dbReference type="Proteomes" id="UP000614350"/>
    </source>
</evidence>
<keyword evidence="2 13" id="KW-0479">Metal-binding</keyword>
<dbReference type="InterPro" id="IPR013088">
    <property type="entry name" value="Znf_NHR/GATA"/>
</dbReference>
<dbReference type="PROSITE" id="PS00031">
    <property type="entry name" value="NUCLEAR_REC_DBD_1"/>
    <property type="match status" value="1"/>
</dbReference>
<evidence type="ECO:0000256" key="12">
    <source>
        <dbReference type="ARBA" id="ARBA00077334"/>
    </source>
</evidence>
<evidence type="ECO:0000256" key="4">
    <source>
        <dbReference type="ARBA" id="ARBA00022833"/>
    </source>
</evidence>
<dbReference type="SUPFAM" id="SSF57716">
    <property type="entry name" value="Glucocorticoid receptor-like (DNA-binding domain)"/>
    <property type="match status" value="1"/>
</dbReference>
<gene>
    <name evidence="17" type="ORF">HZH66_012725</name>
</gene>
<evidence type="ECO:0000259" key="16">
    <source>
        <dbReference type="PROSITE" id="PS51843"/>
    </source>
</evidence>
<dbReference type="PANTHER" id="PTHR45805">
    <property type="entry name" value="NUCLEAR HORMONE RECEPTOR HR3-RELATED"/>
    <property type="match status" value="1"/>
</dbReference>
<dbReference type="PRINTS" id="PR00398">
    <property type="entry name" value="STRDHORMONER"/>
</dbReference>
<comment type="function">
    <text evidence="10">Putative receptor whose ligand is not yet known.</text>
</comment>
<evidence type="ECO:0000256" key="7">
    <source>
        <dbReference type="ARBA" id="ARBA00023163"/>
    </source>
</evidence>
<dbReference type="GO" id="GO:0004879">
    <property type="term" value="F:nuclear receptor activity"/>
    <property type="evidence" value="ECO:0007669"/>
    <property type="project" value="TreeGrafter"/>
</dbReference>
<keyword evidence="5 13" id="KW-0805">Transcription regulation</keyword>
<dbReference type="CDD" id="cd06968">
    <property type="entry name" value="NR_DBD_ROR"/>
    <property type="match status" value="1"/>
</dbReference>
<evidence type="ECO:0000256" key="5">
    <source>
        <dbReference type="ARBA" id="ARBA00023015"/>
    </source>
</evidence>
<dbReference type="PROSITE" id="PS51030">
    <property type="entry name" value="NUCLEAR_REC_DBD_2"/>
    <property type="match status" value="1"/>
</dbReference>
<feature type="region of interest" description="Disordered" evidence="14">
    <location>
        <begin position="181"/>
        <end position="216"/>
    </location>
</feature>
<evidence type="ECO:0000256" key="2">
    <source>
        <dbReference type="ARBA" id="ARBA00022723"/>
    </source>
</evidence>